<keyword evidence="2" id="KW-0547">Nucleotide-binding</keyword>
<dbReference type="Proteomes" id="UP000318453">
    <property type="component" value="Chromosome"/>
</dbReference>
<accession>A0A5B8NJA6</accession>
<dbReference type="OrthoDB" id="474751at2"/>
<dbReference type="GO" id="GO:0003676">
    <property type="term" value="F:nucleic acid binding"/>
    <property type="evidence" value="ECO:0007669"/>
    <property type="project" value="InterPro"/>
</dbReference>
<dbReference type="GO" id="GO:0004386">
    <property type="term" value="F:helicase activity"/>
    <property type="evidence" value="ECO:0007669"/>
    <property type="project" value="UniProtKB-KW"/>
</dbReference>
<keyword evidence="2" id="KW-0378">Hydrolase</keyword>
<protein>
    <submittedName>
        <fullName evidence="2">ATP-dependent DNA helicase</fullName>
    </submittedName>
</protein>
<sequence length="514" mass="59538">MTVIEAEVHTSLRTFLRNQPHLNWPHQLTMARLVARALRLKRSALMQTGNASGYCFSYLTPALLFARPVIVVVPEKKQKYLLSSAIPQLKEWLDINTPVQTWNTLSSPSPQNNSGLILISPQDWLQAQLSRSLPEGITTIIDEADDLEEWAREQLTRRFTTCDWNQLLYDYPEKAEVIRDVRVELTTMLFHRPQNPYECLLLNQPEQEILEKLFTVLKEISPHHPFCKLFQQSQQDNQLLWAEIQREQGEFMIGCCPVSVTDILTPIWEKQALVLIGGFLDWEKEAPIYRQQLGLGEMTCLNFSRDRHQEGLNLYLPYGLPMPNTKEFQPSLFQHLRELFVQETFQEGLIVILVSDVPLKRQLATDLAGEFGSRVQLENTQLRDNGILVCSWQFWREHQQGLSTPKLLVMTTIPLPSIENPFVAGQVAYYKQKRQDWFRLYLLPTALRELQRAVISLRETQGVVALLDNRVHHRSYGKTVLSALEPYGRVSYRSLTGESFGHYFHSSRRIKNDL</sequence>
<dbReference type="RefSeq" id="WP_146294192.1">
    <property type="nucleotide sequence ID" value="NZ_CP042326.1"/>
</dbReference>
<organism evidence="2 3">
    <name type="scientific">Euhalothece natronophila Z-M001</name>
    <dbReference type="NCBI Taxonomy" id="522448"/>
    <lineage>
        <taxon>Bacteria</taxon>
        <taxon>Bacillati</taxon>
        <taxon>Cyanobacteriota</taxon>
        <taxon>Cyanophyceae</taxon>
        <taxon>Oscillatoriophycideae</taxon>
        <taxon>Chroococcales</taxon>
        <taxon>Halothecacae</taxon>
        <taxon>Halothece cluster</taxon>
        <taxon>Euhalothece</taxon>
    </lineage>
</organism>
<dbReference type="AlphaFoldDB" id="A0A5B8NJA6"/>
<keyword evidence="2" id="KW-0347">Helicase</keyword>
<evidence type="ECO:0000313" key="3">
    <source>
        <dbReference type="Proteomes" id="UP000318453"/>
    </source>
</evidence>
<dbReference type="EMBL" id="CP042326">
    <property type="protein sequence ID" value="QDZ38581.1"/>
    <property type="molecule type" value="Genomic_DNA"/>
</dbReference>
<reference evidence="2" key="1">
    <citation type="submission" date="2019-08" db="EMBL/GenBank/DDBJ databases">
        <title>Carotenoids and Carotenoid Binding Proteins in the Halophilic Cyanobacterium Euhalothece sp. ZM00.</title>
        <authorList>
            <person name="Cho S.M."/>
            <person name="Song J.Y."/>
            <person name="Park Y.-I."/>
        </authorList>
    </citation>
    <scope>NUCLEOTIDE SEQUENCE [LARGE SCALE GENOMIC DNA]</scope>
    <source>
        <strain evidence="2">Z-M001</strain>
    </source>
</reference>
<keyword evidence="3" id="KW-1185">Reference proteome</keyword>
<keyword evidence="2" id="KW-0067">ATP-binding</keyword>
<evidence type="ECO:0000313" key="2">
    <source>
        <dbReference type="EMBL" id="QDZ38581.1"/>
    </source>
</evidence>
<name>A0A5B8NJA6_9CHRO</name>
<proteinExistence type="predicted"/>
<gene>
    <name evidence="2" type="ORF">FRE64_00640</name>
</gene>
<dbReference type="GO" id="GO:0006139">
    <property type="term" value="P:nucleobase-containing compound metabolic process"/>
    <property type="evidence" value="ECO:0007669"/>
    <property type="project" value="InterPro"/>
</dbReference>
<dbReference type="KEGG" id="enn:FRE64_00640"/>
<dbReference type="InterPro" id="IPR006555">
    <property type="entry name" value="ATP-dep_Helicase_C"/>
</dbReference>
<dbReference type="GO" id="GO:0005524">
    <property type="term" value="F:ATP binding"/>
    <property type="evidence" value="ECO:0007669"/>
    <property type="project" value="InterPro"/>
</dbReference>
<feature type="domain" description="ATP-dependent helicase C-terminal" evidence="1">
    <location>
        <begin position="406"/>
        <end position="486"/>
    </location>
</feature>
<evidence type="ECO:0000259" key="1">
    <source>
        <dbReference type="Pfam" id="PF13307"/>
    </source>
</evidence>
<dbReference type="GO" id="GO:0016818">
    <property type="term" value="F:hydrolase activity, acting on acid anhydrides, in phosphorus-containing anhydrides"/>
    <property type="evidence" value="ECO:0007669"/>
    <property type="project" value="InterPro"/>
</dbReference>
<dbReference type="Pfam" id="PF13307">
    <property type="entry name" value="Helicase_C_2"/>
    <property type="match status" value="1"/>
</dbReference>